<protein>
    <submittedName>
        <fullName evidence="1">Uncharacterized protein</fullName>
    </submittedName>
</protein>
<dbReference type="AlphaFoldDB" id="A0A2P6MZB3"/>
<dbReference type="InParanoid" id="A0A2P6MZB3"/>
<reference evidence="1 2" key="1">
    <citation type="journal article" date="2018" name="Genome Biol. Evol.">
        <title>Multiple Roots of Fruiting Body Formation in Amoebozoa.</title>
        <authorList>
            <person name="Hillmann F."/>
            <person name="Forbes G."/>
            <person name="Novohradska S."/>
            <person name="Ferling I."/>
            <person name="Riege K."/>
            <person name="Groth M."/>
            <person name="Westermann M."/>
            <person name="Marz M."/>
            <person name="Spaller T."/>
            <person name="Winckler T."/>
            <person name="Schaap P."/>
            <person name="Glockner G."/>
        </authorList>
    </citation>
    <scope>NUCLEOTIDE SEQUENCE [LARGE SCALE GENOMIC DNA]</scope>
    <source>
        <strain evidence="1 2">Jena</strain>
    </source>
</reference>
<name>A0A2P6MZB3_9EUKA</name>
<comment type="caution">
    <text evidence="1">The sequence shown here is derived from an EMBL/GenBank/DDBJ whole genome shotgun (WGS) entry which is preliminary data.</text>
</comment>
<dbReference type="Proteomes" id="UP000241769">
    <property type="component" value="Unassembled WGS sequence"/>
</dbReference>
<gene>
    <name evidence="1" type="ORF">PROFUN_14643</name>
</gene>
<evidence type="ECO:0000313" key="2">
    <source>
        <dbReference type="Proteomes" id="UP000241769"/>
    </source>
</evidence>
<evidence type="ECO:0000313" key="1">
    <source>
        <dbReference type="EMBL" id="PRP77052.1"/>
    </source>
</evidence>
<sequence length="66" mass="7249">MMIVKPADIYHSAKAPMPTIERSMIKCLLLIVGLHSYHYTPFESHYEIGIYSDALPGAAILTGVGD</sequence>
<keyword evidence="2" id="KW-1185">Reference proteome</keyword>
<organism evidence="1 2">
    <name type="scientific">Planoprotostelium fungivorum</name>
    <dbReference type="NCBI Taxonomy" id="1890364"/>
    <lineage>
        <taxon>Eukaryota</taxon>
        <taxon>Amoebozoa</taxon>
        <taxon>Evosea</taxon>
        <taxon>Variosea</taxon>
        <taxon>Cavosteliida</taxon>
        <taxon>Cavosteliaceae</taxon>
        <taxon>Planoprotostelium</taxon>
    </lineage>
</organism>
<proteinExistence type="predicted"/>
<dbReference type="EMBL" id="MDYQ01000284">
    <property type="protein sequence ID" value="PRP77052.1"/>
    <property type="molecule type" value="Genomic_DNA"/>
</dbReference>
<accession>A0A2P6MZB3</accession>